<sequence length="109" mass="12327">MPHTQHQAPRDGELITAQEMAAALTKATLLYADGASQTFSRDGNRTAYVERGTHTEGTWEVLADGKFSSFWPPDYRADYVVRWIVQEDVRIGISFTEVRGGNRFDGLYR</sequence>
<organism evidence="1 2">
    <name type="scientific">Promicromonospora kroppenstedtii</name>
    <dbReference type="NCBI Taxonomy" id="440482"/>
    <lineage>
        <taxon>Bacteria</taxon>
        <taxon>Bacillati</taxon>
        <taxon>Actinomycetota</taxon>
        <taxon>Actinomycetes</taxon>
        <taxon>Micrococcales</taxon>
        <taxon>Promicromonosporaceae</taxon>
        <taxon>Promicromonospora</taxon>
    </lineage>
</organism>
<proteinExistence type="predicted"/>
<evidence type="ECO:0000313" key="2">
    <source>
        <dbReference type="Proteomes" id="UP001611580"/>
    </source>
</evidence>
<name>A0ABW7XNT7_9MICO</name>
<protein>
    <submittedName>
        <fullName evidence="1">Uncharacterized protein</fullName>
    </submittedName>
</protein>
<dbReference type="RefSeq" id="WP_397406276.1">
    <property type="nucleotide sequence ID" value="NZ_JBIRYI010000013.1"/>
</dbReference>
<evidence type="ECO:0000313" key="1">
    <source>
        <dbReference type="EMBL" id="MFI2489204.1"/>
    </source>
</evidence>
<keyword evidence="2" id="KW-1185">Reference proteome</keyword>
<reference evidence="1 2" key="1">
    <citation type="submission" date="2024-10" db="EMBL/GenBank/DDBJ databases">
        <title>The Natural Products Discovery Center: Release of the First 8490 Sequenced Strains for Exploring Actinobacteria Biosynthetic Diversity.</title>
        <authorList>
            <person name="Kalkreuter E."/>
            <person name="Kautsar S.A."/>
            <person name="Yang D."/>
            <person name="Bader C.D."/>
            <person name="Teijaro C.N."/>
            <person name="Fluegel L."/>
            <person name="Davis C.M."/>
            <person name="Simpson J.R."/>
            <person name="Lauterbach L."/>
            <person name="Steele A.D."/>
            <person name="Gui C."/>
            <person name="Meng S."/>
            <person name="Li G."/>
            <person name="Viehrig K."/>
            <person name="Ye F."/>
            <person name="Su P."/>
            <person name="Kiefer A.F."/>
            <person name="Nichols A."/>
            <person name="Cepeda A.J."/>
            <person name="Yan W."/>
            <person name="Fan B."/>
            <person name="Jiang Y."/>
            <person name="Adhikari A."/>
            <person name="Zheng C.-J."/>
            <person name="Schuster L."/>
            <person name="Cowan T.M."/>
            <person name="Smanski M.J."/>
            <person name="Chevrette M.G."/>
            <person name="De Carvalho L.P.S."/>
            <person name="Shen B."/>
        </authorList>
    </citation>
    <scope>NUCLEOTIDE SEQUENCE [LARGE SCALE GENOMIC DNA]</scope>
    <source>
        <strain evidence="1 2">NPDC019481</strain>
    </source>
</reference>
<comment type="caution">
    <text evidence="1">The sequence shown here is derived from an EMBL/GenBank/DDBJ whole genome shotgun (WGS) entry which is preliminary data.</text>
</comment>
<gene>
    <name evidence="1" type="ORF">ACH47X_20005</name>
</gene>
<accession>A0ABW7XNT7</accession>
<dbReference type="Proteomes" id="UP001611580">
    <property type="component" value="Unassembled WGS sequence"/>
</dbReference>
<dbReference type="EMBL" id="JBIRYI010000013">
    <property type="protein sequence ID" value="MFI2489204.1"/>
    <property type="molecule type" value="Genomic_DNA"/>
</dbReference>